<feature type="transmembrane region" description="Helical" evidence="1">
    <location>
        <begin position="33"/>
        <end position="58"/>
    </location>
</feature>
<protein>
    <submittedName>
        <fullName evidence="2">Uncharacterized protein</fullName>
    </submittedName>
</protein>
<keyword evidence="1" id="KW-1133">Transmembrane helix</keyword>
<evidence type="ECO:0000313" key="2">
    <source>
        <dbReference type="EnsemblMetazoa" id="GPPI045282-PA"/>
    </source>
</evidence>
<dbReference type="EMBL" id="JXJN01023251">
    <property type="status" value="NOT_ANNOTATED_CDS"/>
    <property type="molecule type" value="Genomic_DNA"/>
</dbReference>
<reference evidence="2" key="2">
    <citation type="submission" date="2020-05" db="UniProtKB">
        <authorList>
            <consortium name="EnsemblMetazoa"/>
        </authorList>
    </citation>
    <scope>IDENTIFICATION</scope>
    <source>
        <strain evidence="2">IAEA</strain>
    </source>
</reference>
<accession>A0A1B0BZQ0</accession>
<sequence length="202" mass="23174">MLSDCFAYSGCNKLSNLIIASIKSENAQTKVKWTFLFTVFFKMLLIIGATSPGCYISVSLKVMNKFVIQDDCFRTRLKISPNSLMSLFNSVLPMMFLLYCAKFKNQKRYVNNSLRMHDQNYPDRYFYTPTHLNNAVSFAVVQDDNNMVEAEAVGIYHARQFLSSNVHFRGPFFIKHQGSLKSLVFRNVSIGKTQCILLVEDI</sequence>
<evidence type="ECO:0000313" key="3">
    <source>
        <dbReference type="Proteomes" id="UP000092460"/>
    </source>
</evidence>
<keyword evidence="1" id="KW-0812">Transmembrane</keyword>
<name>A0A1B0BZQ0_9MUSC</name>
<keyword evidence="1" id="KW-0472">Membrane</keyword>
<evidence type="ECO:0000256" key="1">
    <source>
        <dbReference type="SAM" id="Phobius"/>
    </source>
</evidence>
<proteinExistence type="predicted"/>
<feature type="transmembrane region" description="Helical" evidence="1">
    <location>
        <begin position="83"/>
        <end position="101"/>
    </location>
</feature>
<organism evidence="2 3">
    <name type="scientific">Glossina palpalis gambiensis</name>
    <dbReference type="NCBI Taxonomy" id="67801"/>
    <lineage>
        <taxon>Eukaryota</taxon>
        <taxon>Metazoa</taxon>
        <taxon>Ecdysozoa</taxon>
        <taxon>Arthropoda</taxon>
        <taxon>Hexapoda</taxon>
        <taxon>Insecta</taxon>
        <taxon>Pterygota</taxon>
        <taxon>Neoptera</taxon>
        <taxon>Endopterygota</taxon>
        <taxon>Diptera</taxon>
        <taxon>Brachycera</taxon>
        <taxon>Muscomorpha</taxon>
        <taxon>Hippoboscoidea</taxon>
        <taxon>Glossinidae</taxon>
        <taxon>Glossina</taxon>
    </lineage>
</organism>
<dbReference type="Proteomes" id="UP000092460">
    <property type="component" value="Unassembled WGS sequence"/>
</dbReference>
<dbReference type="EnsemblMetazoa" id="GPPI045282-RA">
    <property type="protein sequence ID" value="GPPI045282-PA"/>
    <property type="gene ID" value="GPPI045282"/>
</dbReference>
<dbReference type="VEuPathDB" id="VectorBase:GPPI045282"/>
<reference evidence="3" key="1">
    <citation type="submission" date="2015-01" db="EMBL/GenBank/DDBJ databases">
        <authorList>
            <person name="Aksoy S."/>
            <person name="Warren W."/>
            <person name="Wilson R.K."/>
        </authorList>
    </citation>
    <scope>NUCLEOTIDE SEQUENCE [LARGE SCALE GENOMIC DNA]</scope>
    <source>
        <strain evidence="3">IAEA</strain>
    </source>
</reference>
<dbReference type="AlphaFoldDB" id="A0A1B0BZQ0"/>
<keyword evidence="3" id="KW-1185">Reference proteome</keyword>